<dbReference type="OrthoDB" id="276546at2759"/>
<reference evidence="2" key="1">
    <citation type="submission" date="2013-11" db="EMBL/GenBank/DDBJ databases">
        <title>Genome sequence of the fusiform rust pathogen reveals effectors for host alternation and coevolution with pine.</title>
        <authorList>
            <consortium name="DOE Joint Genome Institute"/>
            <person name="Smith K."/>
            <person name="Pendleton A."/>
            <person name="Kubisiak T."/>
            <person name="Anderson C."/>
            <person name="Salamov A."/>
            <person name="Aerts A."/>
            <person name="Riley R."/>
            <person name="Clum A."/>
            <person name="Lindquist E."/>
            <person name="Ence D."/>
            <person name="Campbell M."/>
            <person name="Kronenberg Z."/>
            <person name="Feau N."/>
            <person name="Dhillon B."/>
            <person name="Hamelin R."/>
            <person name="Burleigh J."/>
            <person name="Smith J."/>
            <person name="Yandell M."/>
            <person name="Nelson C."/>
            <person name="Grigoriev I."/>
            <person name="Davis J."/>
        </authorList>
    </citation>
    <scope>NUCLEOTIDE SEQUENCE</scope>
    <source>
        <strain evidence="2">G11</strain>
    </source>
</reference>
<dbReference type="CDD" id="cd02933">
    <property type="entry name" value="OYE_like_FMN"/>
    <property type="match status" value="1"/>
</dbReference>
<dbReference type="InterPro" id="IPR001155">
    <property type="entry name" value="OxRdtase_FMN_N"/>
</dbReference>
<dbReference type="Gene3D" id="3.20.20.70">
    <property type="entry name" value="Aldolase class I"/>
    <property type="match status" value="1"/>
</dbReference>
<evidence type="ECO:0000313" key="2">
    <source>
        <dbReference type="EMBL" id="KAG0150837.1"/>
    </source>
</evidence>
<dbReference type="Pfam" id="PF00724">
    <property type="entry name" value="Oxidored_FMN"/>
    <property type="match status" value="1"/>
</dbReference>
<sequence>MPAKVSSPPLFTAIDLGQLKLSHRIVMGPLTRFRADPKTQAQTLLGKSHAEYYAQRATPGGLLISEAIQVSPAAAGYRRAPGLWTEAQIESWKPITQAVHQAGGHIFAQLWALGRAAPPTYEVFGKTYARKSASATSFDDSSAAIPLTVQEIKMLVTDFARAARSAVDLAGFDGIEIHSANGYLPDQFLQASSNKRTDDYGGTLANRFRFPLAIVEACSAAIGPERVGIRLSPFSTFQGMGLEPDPMAVFVPFVETLLQRVPKLAYVHVVESRIIGSTDATEAEARSIAPMRTAVSNCSHGFTRFISAGGYTPTTALEAAEKNGDLIVFGRFFISNPDLVKRVRKRQPLSPYNRDTFYTSTTAGYTDYPTYQAAHL</sequence>
<dbReference type="Proteomes" id="UP000886653">
    <property type="component" value="Unassembled WGS sequence"/>
</dbReference>
<evidence type="ECO:0000259" key="1">
    <source>
        <dbReference type="Pfam" id="PF00724"/>
    </source>
</evidence>
<gene>
    <name evidence="2" type="ORF">CROQUDRAFT_37517</name>
</gene>
<dbReference type="GO" id="GO:0016491">
    <property type="term" value="F:oxidoreductase activity"/>
    <property type="evidence" value="ECO:0007669"/>
    <property type="project" value="InterPro"/>
</dbReference>
<accession>A0A9P6NSJ3</accession>
<name>A0A9P6NSJ3_9BASI</name>
<dbReference type="PANTHER" id="PTHR22893">
    <property type="entry name" value="NADH OXIDOREDUCTASE-RELATED"/>
    <property type="match status" value="1"/>
</dbReference>
<dbReference type="PANTHER" id="PTHR22893:SF91">
    <property type="entry name" value="NADPH DEHYDROGENASE 2-RELATED"/>
    <property type="match status" value="1"/>
</dbReference>
<dbReference type="AlphaFoldDB" id="A0A9P6NSJ3"/>
<comment type="caution">
    <text evidence="2">The sequence shown here is derived from an EMBL/GenBank/DDBJ whole genome shotgun (WGS) entry which is preliminary data.</text>
</comment>
<dbReference type="GO" id="GO:0010181">
    <property type="term" value="F:FMN binding"/>
    <property type="evidence" value="ECO:0007669"/>
    <property type="project" value="InterPro"/>
</dbReference>
<feature type="domain" description="NADH:flavin oxidoreductase/NADH oxidase N-terminal" evidence="1">
    <location>
        <begin position="10"/>
        <end position="348"/>
    </location>
</feature>
<keyword evidence="3" id="KW-1185">Reference proteome</keyword>
<organism evidence="2 3">
    <name type="scientific">Cronartium quercuum f. sp. fusiforme G11</name>
    <dbReference type="NCBI Taxonomy" id="708437"/>
    <lineage>
        <taxon>Eukaryota</taxon>
        <taxon>Fungi</taxon>
        <taxon>Dikarya</taxon>
        <taxon>Basidiomycota</taxon>
        <taxon>Pucciniomycotina</taxon>
        <taxon>Pucciniomycetes</taxon>
        <taxon>Pucciniales</taxon>
        <taxon>Coleosporiaceae</taxon>
        <taxon>Cronartium</taxon>
    </lineage>
</organism>
<dbReference type="InterPro" id="IPR045247">
    <property type="entry name" value="Oye-like"/>
</dbReference>
<protein>
    <recommendedName>
        <fullName evidence="1">NADH:flavin oxidoreductase/NADH oxidase N-terminal domain-containing protein</fullName>
    </recommendedName>
</protein>
<proteinExistence type="predicted"/>
<dbReference type="EMBL" id="MU167216">
    <property type="protein sequence ID" value="KAG0150837.1"/>
    <property type="molecule type" value="Genomic_DNA"/>
</dbReference>
<evidence type="ECO:0000313" key="3">
    <source>
        <dbReference type="Proteomes" id="UP000886653"/>
    </source>
</evidence>
<dbReference type="InterPro" id="IPR013785">
    <property type="entry name" value="Aldolase_TIM"/>
</dbReference>
<dbReference type="SUPFAM" id="SSF51395">
    <property type="entry name" value="FMN-linked oxidoreductases"/>
    <property type="match status" value="1"/>
</dbReference>